<dbReference type="InterPro" id="IPR007446">
    <property type="entry name" value="PilP"/>
</dbReference>
<feature type="chain" id="PRO_5043459627" evidence="2">
    <location>
        <begin position="29"/>
        <end position="178"/>
    </location>
</feature>
<dbReference type="Pfam" id="PF04351">
    <property type="entry name" value="PilP"/>
    <property type="match status" value="1"/>
</dbReference>
<name>A0AAU8M1L1_9BACT</name>
<gene>
    <name evidence="3" type="ORF">Q3M24_09865</name>
</gene>
<reference evidence="3" key="2">
    <citation type="submission" date="2024-06" db="EMBL/GenBank/DDBJ databases">
        <authorList>
            <person name="Plum-Jensen L.E."/>
            <person name="Schramm A."/>
            <person name="Marshall I.P.G."/>
        </authorList>
    </citation>
    <scope>NUCLEOTIDE SEQUENCE</scope>
    <source>
        <strain evidence="3">Rat1</strain>
    </source>
</reference>
<evidence type="ECO:0000256" key="1">
    <source>
        <dbReference type="SAM" id="MobiDB-lite"/>
    </source>
</evidence>
<evidence type="ECO:0000313" key="3">
    <source>
        <dbReference type="EMBL" id="XCN75015.1"/>
    </source>
</evidence>
<dbReference type="AlphaFoldDB" id="A0AAU8M1L1"/>
<dbReference type="Gene3D" id="2.30.30.830">
    <property type="match status" value="1"/>
</dbReference>
<reference evidence="3" key="1">
    <citation type="journal article" date="2024" name="Syst. Appl. Microbiol.">
        <title>First single-strain enrichments of Electrothrix cable bacteria, description of E. aestuarii sp. nov. and E. rattekaaiensis sp. nov., and proposal of a cable bacteria taxonomy following the rules of the SeqCode.</title>
        <authorList>
            <person name="Plum-Jensen L.E."/>
            <person name="Schramm A."/>
            <person name="Marshall I.P.G."/>
        </authorList>
    </citation>
    <scope>NUCLEOTIDE SEQUENCE</scope>
    <source>
        <strain evidence="3">Rat1</strain>
    </source>
</reference>
<feature type="signal peptide" evidence="2">
    <location>
        <begin position="1"/>
        <end position="28"/>
    </location>
</feature>
<proteinExistence type="predicted"/>
<feature type="region of interest" description="Disordered" evidence="1">
    <location>
        <begin position="70"/>
        <end position="93"/>
    </location>
</feature>
<dbReference type="KEGG" id="eaj:Q3M24_09865"/>
<sequence>MKRTITRQFVAMSILFFLLGETNSVALGAIEENAVSTEGQQVEGDGVVLREVNEFEYVLEGRPDPFLPFLSKDSGRKDEFDDTPDDGDSDKPLTGMRLFEPGQLKLVALLKLGSKNVAMAEDVAGKGYRLDENMPIGRYGVIDRITDEQVEITERYKTKTGRIVTKEIVMRLKKEGDK</sequence>
<protein>
    <submittedName>
        <fullName evidence="3">Pilus assembly protein PilP</fullName>
    </submittedName>
</protein>
<dbReference type="EMBL" id="CP159373">
    <property type="protein sequence ID" value="XCN75015.1"/>
    <property type="molecule type" value="Genomic_DNA"/>
</dbReference>
<keyword evidence="2" id="KW-0732">Signal</keyword>
<organism evidence="3">
    <name type="scientific">Candidatus Electrothrix aestuarii</name>
    <dbReference type="NCBI Taxonomy" id="3062594"/>
    <lineage>
        <taxon>Bacteria</taxon>
        <taxon>Pseudomonadati</taxon>
        <taxon>Thermodesulfobacteriota</taxon>
        <taxon>Desulfobulbia</taxon>
        <taxon>Desulfobulbales</taxon>
        <taxon>Desulfobulbaceae</taxon>
        <taxon>Candidatus Electrothrix</taxon>
    </lineage>
</organism>
<accession>A0AAU8M1L1</accession>
<evidence type="ECO:0000256" key="2">
    <source>
        <dbReference type="SAM" id="SignalP"/>
    </source>
</evidence>